<accession>A0ABV0YCF6</accession>
<reference evidence="1 2" key="1">
    <citation type="submission" date="2021-06" db="EMBL/GenBank/DDBJ databases">
        <authorList>
            <person name="Palmer J.M."/>
        </authorList>
    </citation>
    <scope>NUCLEOTIDE SEQUENCE [LARGE SCALE GENOMIC DNA]</scope>
    <source>
        <strain evidence="1 2">AS_MEX2019</strain>
        <tissue evidence="1">Muscle</tissue>
    </source>
</reference>
<dbReference type="Proteomes" id="UP001469553">
    <property type="component" value="Unassembled WGS sequence"/>
</dbReference>
<evidence type="ECO:0000313" key="2">
    <source>
        <dbReference type="Proteomes" id="UP001469553"/>
    </source>
</evidence>
<evidence type="ECO:0000313" key="1">
    <source>
        <dbReference type="EMBL" id="MEQ2291334.1"/>
    </source>
</evidence>
<organism evidence="1 2">
    <name type="scientific">Ameca splendens</name>
    <dbReference type="NCBI Taxonomy" id="208324"/>
    <lineage>
        <taxon>Eukaryota</taxon>
        <taxon>Metazoa</taxon>
        <taxon>Chordata</taxon>
        <taxon>Craniata</taxon>
        <taxon>Vertebrata</taxon>
        <taxon>Euteleostomi</taxon>
        <taxon>Actinopterygii</taxon>
        <taxon>Neopterygii</taxon>
        <taxon>Teleostei</taxon>
        <taxon>Neoteleostei</taxon>
        <taxon>Acanthomorphata</taxon>
        <taxon>Ovalentaria</taxon>
        <taxon>Atherinomorphae</taxon>
        <taxon>Cyprinodontiformes</taxon>
        <taxon>Goodeidae</taxon>
        <taxon>Ameca</taxon>
    </lineage>
</organism>
<dbReference type="EMBL" id="JAHRIP010028993">
    <property type="protein sequence ID" value="MEQ2291334.1"/>
    <property type="molecule type" value="Genomic_DNA"/>
</dbReference>
<protein>
    <submittedName>
        <fullName evidence="1">Uncharacterized protein</fullName>
    </submittedName>
</protein>
<name>A0ABV0YCF6_9TELE</name>
<proteinExistence type="predicted"/>
<comment type="caution">
    <text evidence="1">The sequence shown here is derived from an EMBL/GenBank/DDBJ whole genome shotgun (WGS) entry which is preliminary data.</text>
</comment>
<sequence>MRLNQHETCSPASSVGAKRIASESDFLLLFGVTSHDMSSTHGRHQLGSPARRYPKLSAQITAASVGGQLATESTVQYVGESVSHGTMNGCIFSWRAALHAACVCRGRMHLVPVLTGGTAGI</sequence>
<gene>
    <name evidence="1" type="ORF">AMECASPLE_012410</name>
</gene>
<keyword evidence="2" id="KW-1185">Reference proteome</keyword>